<evidence type="ECO:0000313" key="2">
    <source>
        <dbReference type="Proteomes" id="UP000292702"/>
    </source>
</evidence>
<gene>
    <name evidence="1" type="ORF">EIP91_000863</name>
</gene>
<accession>A0A4R0RSU4</accession>
<dbReference type="OrthoDB" id="3260206at2759"/>
<dbReference type="Proteomes" id="UP000292702">
    <property type="component" value="Unassembled WGS sequence"/>
</dbReference>
<keyword evidence="2" id="KW-1185">Reference proteome</keyword>
<organism evidence="1 2">
    <name type="scientific">Steccherinum ochraceum</name>
    <dbReference type="NCBI Taxonomy" id="92696"/>
    <lineage>
        <taxon>Eukaryota</taxon>
        <taxon>Fungi</taxon>
        <taxon>Dikarya</taxon>
        <taxon>Basidiomycota</taxon>
        <taxon>Agaricomycotina</taxon>
        <taxon>Agaricomycetes</taxon>
        <taxon>Polyporales</taxon>
        <taxon>Steccherinaceae</taxon>
        <taxon>Steccherinum</taxon>
    </lineage>
</organism>
<dbReference type="AlphaFoldDB" id="A0A4R0RSU4"/>
<comment type="caution">
    <text evidence="1">The sequence shown here is derived from an EMBL/GenBank/DDBJ whole genome shotgun (WGS) entry which is preliminary data.</text>
</comment>
<dbReference type="EMBL" id="RWJN01000012">
    <property type="protein sequence ID" value="TCD70956.1"/>
    <property type="molecule type" value="Genomic_DNA"/>
</dbReference>
<name>A0A4R0RSU4_9APHY</name>
<evidence type="ECO:0000313" key="1">
    <source>
        <dbReference type="EMBL" id="TCD70956.1"/>
    </source>
</evidence>
<protein>
    <submittedName>
        <fullName evidence="1">Uncharacterized protein</fullName>
    </submittedName>
</protein>
<sequence length="193" mass="22696">MDLRNPWRRCRPGDLWYEERQRRGMPYSVTFRDGELPIQYKRSYDNPNPSLLYFGIPINYKVILDYLIDAQHDGRRIRSIPPVRSTTKVIEAGLRLLSKRCGCVLLRRDIFWTPDDSDFLIGFFSNYIEHEKEVIAFRRDGALDALVSTIKAELKLDSDVQPQWCFDFTPNQSFIRKALPPRGDSPPEDLREQ</sequence>
<proteinExistence type="predicted"/>
<reference evidence="1 2" key="1">
    <citation type="submission" date="2018-11" db="EMBL/GenBank/DDBJ databases">
        <title>Genome assembly of Steccherinum ochraceum LE-BIN_3174, the white-rot fungus of the Steccherinaceae family (The Residual Polyporoid clade, Polyporales, Basidiomycota).</title>
        <authorList>
            <person name="Fedorova T.V."/>
            <person name="Glazunova O.A."/>
            <person name="Landesman E.O."/>
            <person name="Moiseenko K.V."/>
            <person name="Psurtseva N.V."/>
            <person name="Savinova O.S."/>
            <person name="Shakhova N.V."/>
            <person name="Tyazhelova T.V."/>
            <person name="Vasina D.V."/>
        </authorList>
    </citation>
    <scope>NUCLEOTIDE SEQUENCE [LARGE SCALE GENOMIC DNA]</scope>
    <source>
        <strain evidence="1 2">LE-BIN_3174</strain>
    </source>
</reference>